<evidence type="ECO:0000256" key="1">
    <source>
        <dbReference type="SAM" id="Coils"/>
    </source>
</evidence>
<dbReference type="AlphaFoldDB" id="A0AA36JBA8"/>
<evidence type="ECO:0000313" key="3">
    <source>
        <dbReference type="Proteomes" id="UP001178507"/>
    </source>
</evidence>
<comment type="caution">
    <text evidence="2">The sequence shown here is derived from an EMBL/GenBank/DDBJ whole genome shotgun (WGS) entry which is preliminary data.</text>
</comment>
<dbReference type="InterPro" id="IPR029063">
    <property type="entry name" value="SAM-dependent_MTases_sf"/>
</dbReference>
<accession>A0AA36JBA8</accession>
<dbReference type="PANTHER" id="PTHR14614">
    <property type="entry name" value="HEPATOCELLULAR CARCINOMA-ASSOCIATED ANTIGEN"/>
    <property type="match status" value="1"/>
</dbReference>
<sequence>MDEQLHQALREMLRCLREQSERARRAEQLELSLRSEMGSSAWLPRLLSREPLSATVEELMEDLAAAQKEDVLKVPFGKEQLLVSAGQNVVDWTMADGRQLWRCCFACLELLTSDAPAALHVEGRRVLELGSGLGLLGLACARLGAASVVLTDYDEALLTACRRSVALNSMEDLVSVQALDWQDVASGGPLPELPPVDLILGADIIYDASHAVSVLGTLRRLLESTGGGEGILVTGEPEQREGVHEVDQALGVEGISESKVSRGSDSHGLIWEVLRVPGDVDGRLHRMYRFKLDARSGAVAERTIKEAKSVARKAGAPALPHRVAKVGAHVEKRSLGVRVFFFLVGELLIRVS</sequence>
<proteinExistence type="predicted"/>
<gene>
    <name evidence="2" type="ORF">EVOR1521_LOCUS25394</name>
</gene>
<keyword evidence="1" id="KW-0175">Coiled coil</keyword>
<dbReference type="PANTHER" id="PTHR14614:SF130">
    <property type="entry name" value="PROTEIN-LYSINE N-METHYLTRANSFERASE EEF2KMT"/>
    <property type="match status" value="1"/>
</dbReference>
<protein>
    <submittedName>
        <fullName evidence="2">Uncharacterized protein</fullName>
    </submittedName>
</protein>
<keyword evidence="3" id="KW-1185">Reference proteome</keyword>
<dbReference type="Pfam" id="PF10294">
    <property type="entry name" value="Methyltransf_16"/>
    <property type="match status" value="1"/>
</dbReference>
<dbReference type="EMBL" id="CAUJNA010003454">
    <property type="protein sequence ID" value="CAJ1402539.1"/>
    <property type="molecule type" value="Genomic_DNA"/>
</dbReference>
<organism evidence="2 3">
    <name type="scientific">Effrenium voratum</name>
    <dbReference type="NCBI Taxonomy" id="2562239"/>
    <lineage>
        <taxon>Eukaryota</taxon>
        <taxon>Sar</taxon>
        <taxon>Alveolata</taxon>
        <taxon>Dinophyceae</taxon>
        <taxon>Suessiales</taxon>
        <taxon>Symbiodiniaceae</taxon>
        <taxon>Effrenium</taxon>
    </lineage>
</organism>
<evidence type="ECO:0000313" key="2">
    <source>
        <dbReference type="EMBL" id="CAJ1402539.1"/>
    </source>
</evidence>
<dbReference type="Gene3D" id="3.40.50.150">
    <property type="entry name" value="Vaccinia Virus protein VP39"/>
    <property type="match status" value="1"/>
</dbReference>
<dbReference type="Proteomes" id="UP001178507">
    <property type="component" value="Unassembled WGS sequence"/>
</dbReference>
<reference evidence="2" key="1">
    <citation type="submission" date="2023-08" db="EMBL/GenBank/DDBJ databases">
        <authorList>
            <person name="Chen Y."/>
            <person name="Shah S."/>
            <person name="Dougan E. K."/>
            <person name="Thang M."/>
            <person name="Chan C."/>
        </authorList>
    </citation>
    <scope>NUCLEOTIDE SEQUENCE</scope>
</reference>
<dbReference type="InterPro" id="IPR019410">
    <property type="entry name" value="Methyltransf_16"/>
</dbReference>
<dbReference type="SUPFAM" id="SSF53335">
    <property type="entry name" value="S-adenosyl-L-methionine-dependent methyltransferases"/>
    <property type="match status" value="1"/>
</dbReference>
<feature type="coiled-coil region" evidence="1">
    <location>
        <begin position="6"/>
        <end position="69"/>
    </location>
</feature>
<name>A0AA36JBA8_9DINO</name>